<comment type="caution">
    <text evidence="1">The sequence shown here is derived from an EMBL/GenBank/DDBJ whole genome shotgun (WGS) entry which is preliminary data.</text>
</comment>
<accession>A0ABW4JXM0</accession>
<gene>
    <name evidence="1" type="ORF">ACFSC7_12275</name>
</gene>
<name>A0ABW4JXM0_9HYPH</name>
<keyword evidence="2" id="KW-1185">Reference proteome</keyword>
<evidence type="ECO:0000313" key="1">
    <source>
        <dbReference type="EMBL" id="MFD1696296.1"/>
    </source>
</evidence>
<organism evidence="1 2">
    <name type="scientific">Roseibium aestuarii</name>
    <dbReference type="NCBI Taxonomy" id="2600299"/>
    <lineage>
        <taxon>Bacteria</taxon>
        <taxon>Pseudomonadati</taxon>
        <taxon>Pseudomonadota</taxon>
        <taxon>Alphaproteobacteria</taxon>
        <taxon>Hyphomicrobiales</taxon>
        <taxon>Stappiaceae</taxon>
        <taxon>Roseibium</taxon>
    </lineage>
</organism>
<sequence length="69" mass="7591">MTLKQFNENWSARRRQSIEEGKTLRNNMVQGVFATNVTVVKQQVLNSLQGSGTLGTSNAAALSRLNLLV</sequence>
<protein>
    <submittedName>
        <fullName evidence="1">Uncharacterized protein</fullName>
    </submittedName>
</protein>
<dbReference type="RefSeq" id="WP_149892808.1">
    <property type="nucleotide sequence ID" value="NZ_JBHUFA010000004.1"/>
</dbReference>
<dbReference type="EMBL" id="JBHUFA010000004">
    <property type="protein sequence ID" value="MFD1696296.1"/>
    <property type="molecule type" value="Genomic_DNA"/>
</dbReference>
<dbReference type="Proteomes" id="UP001597327">
    <property type="component" value="Unassembled WGS sequence"/>
</dbReference>
<proteinExistence type="predicted"/>
<reference evidence="2" key="1">
    <citation type="journal article" date="2019" name="Int. J. Syst. Evol. Microbiol.">
        <title>The Global Catalogue of Microorganisms (GCM) 10K type strain sequencing project: providing services to taxonomists for standard genome sequencing and annotation.</title>
        <authorList>
            <consortium name="The Broad Institute Genomics Platform"/>
            <consortium name="The Broad Institute Genome Sequencing Center for Infectious Disease"/>
            <person name="Wu L."/>
            <person name="Ma J."/>
        </authorList>
    </citation>
    <scope>NUCLEOTIDE SEQUENCE [LARGE SCALE GENOMIC DNA]</scope>
    <source>
        <strain evidence="2">JCM 3369</strain>
    </source>
</reference>
<evidence type="ECO:0000313" key="2">
    <source>
        <dbReference type="Proteomes" id="UP001597327"/>
    </source>
</evidence>